<dbReference type="AlphaFoldDB" id="F4P1N7"/>
<dbReference type="RefSeq" id="XP_006678609.1">
    <property type="nucleotide sequence ID" value="XM_006678546.1"/>
</dbReference>
<protein>
    <recommendedName>
        <fullName evidence="2">Fatty acid desaturase domain-containing protein</fullName>
    </recommendedName>
</protein>
<dbReference type="GeneID" id="18241250"/>
<accession>F4P1N7</accession>
<keyword evidence="1" id="KW-0812">Transmembrane</keyword>
<feature type="transmembrane region" description="Helical" evidence="1">
    <location>
        <begin position="109"/>
        <end position="127"/>
    </location>
</feature>
<dbReference type="Proteomes" id="UP000007241">
    <property type="component" value="Unassembled WGS sequence"/>
</dbReference>
<dbReference type="EMBL" id="GL882883">
    <property type="protein sequence ID" value="EGF80673.1"/>
    <property type="molecule type" value="Genomic_DNA"/>
</dbReference>
<dbReference type="HOGENOM" id="CLU_033263_1_0_1"/>
<feature type="domain" description="Fatty acid desaturase" evidence="2">
    <location>
        <begin position="102"/>
        <end position="333"/>
    </location>
</feature>
<sequence length="403" mass="46741">MTTTALVDTQVLGLLKSHSGTKADLSAQTAHSPQINNDIRLFGWIATANIPSILHPLVAVMRQCINPLVADPRDAIFVSYMLFYLFTAIPSALWLLFGSFTWIHAIAHTVYLAVFTAPFILMLHCLCHRRIGNPKNSPWLDAIVHYFLAPFFGETWNTFYYHHVKHHHVEDNGPEDLSSTIWYDRDNALHFLAYFARFYLFVGMELPWYFYKKGRYSQAFNCLVGEYGTMLGYCLFYLYICPNNPLGVTFVFIVPLNLARYGMMSGNWAQHAFIEPTDPTNDYKSAITCLASFYNKNCFNDGYHTSHHLNPLRRWDDHPQNFVSTAEKYRKQTTVVFEGLDFHAVWVALMFKNYSTLANHFVQLANKGDPDYMTKEQIMVYLERRTKRLSKEQIAQHYTLKKQ</sequence>
<keyword evidence="1" id="KW-1133">Transmembrane helix</keyword>
<dbReference type="InParanoid" id="F4P1N7"/>
<reference evidence="3 4" key="1">
    <citation type="submission" date="2009-12" db="EMBL/GenBank/DDBJ databases">
        <title>The draft genome of Batrachochytrium dendrobatidis.</title>
        <authorList>
            <consortium name="US DOE Joint Genome Institute (JGI-PGF)"/>
            <person name="Kuo A."/>
            <person name="Salamov A."/>
            <person name="Schmutz J."/>
            <person name="Lucas S."/>
            <person name="Pitluck S."/>
            <person name="Rosenblum E."/>
            <person name="Stajich J."/>
            <person name="Eisen M."/>
            <person name="Grigoriev I.V."/>
        </authorList>
    </citation>
    <scope>NUCLEOTIDE SEQUENCE [LARGE SCALE GENOMIC DNA]</scope>
    <source>
        <strain evidence="4">JAM81 / FGSC 10211</strain>
    </source>
</reference>
<dbReference type="OMA" id="MTGNWGQ"/>
<dbReference type="PANTHER" id="PTHR36459">
    <property type="entry name" value="ORF"/>
    <property type="match status" value="1"/>
</dbReference>
<dbReference type="OrthoDB" id="1470350at2759"/>
<evidence type="ECO:0000259" key="2">
    <source>
        <dbReference type="Pfam" id="PF00487"/>
    </source>
</evidence>
<feature type="transmembrane region" description="Helical" evidence="1">
    <location>
        <begin position="82"/>
        <end position="103"/>
    </location>
</feature>
<feature type="transmembrane region" description="Helical" evidence="1">
    <location>
        <begin position="41"/>
        <end position="61"/>
    </location>
</feature>
<evidence type="ECO:0000313" key="3">
    <source>
        <dbReference type="EMBL" id="EGF80673.1"/>
    </source>
</evidence>
<proteinExistence type="predicted"/>
<evidence type="ECO:0000256" key="1">
    <source>
        <dbReference type="SAM" id="Phobius"/>
    </source>
</evidence>
<keyword evidence="1" id="KW-0472">Membrane</keyword>
<dbReference type="PANTHER" id="PTHR36459:SF1">
    <property type="entry name" value="FATTY ACID DESATURASE DOMAIN-CONTAINING PROTEIN-RELATED"/>
    <property type="match status" value="1"/>
</dbReference>
<dbReference type="GO" id="GO:0006629">
    <property type="term" value="P:lipid metabolic process"/>
    <property type="evidence" value="ECO:0007669"/>
    <property type="project" value="InterPro"/>
</dbReference>
<evidence type="ECO:0000313" key="4">
    <source>
        <dbReference type="Proteomes" id="UP000007241"/>
    </source>
</evidence>
<organism evidence="3 4">
    <name type="scientific">Batrachochytrium dendrobatidis (strain JAM81 / FGSC 10211)</name>
    <name type="common">Frog chytrid fungus</name>
    <dbReference type="NCBI Taxonomy" id="684364"/>
    <lineage>
        <taxon>Eukaryota</taxon>
        <taxon>Fungi</taxon>
        <taxon>Fungi incertae sedis</taxon>
        <taxon>Chytridiomycota</taxon>
        <taxon>Chytridiomycota incertae sedis</taxon>
        <taxon>Chytridiomycetes</taxon>
        <taxon>Rhizophydiales</taxon>
        <taxon>Rhizophydiales incertae sedis</taxon>
        <taxon>Batrachochytrium</taxon>
    </lineage>
</organism>
<keyword evidence="4" id="KW-1185">Reference proteome</keyword>
<feature type="transmembrane region" description="Helical" evidence="1">
    <location>
        <begin position="191"/>
        <end position="211"/>
    </location>
</feature>
<name>F4P1N7_BATDJ</name>
<dbReference type="STRING" id="684364.F4P1N7"/>
<dbReference type="InterPro" id="IPR005804">
    <property type="entry name" value="FA_desaturase_dom"/>
</dbReference>
<dbReference type="Pfam" id="PF00487">
    <property type="entry name" value="FA_desaturase"/>
    <property type="match status" value="1"/>
</dbReference>
<gene>
    <name evidence="3" type="ORF">BATDEDRAFT_36910</name>
</gene>